<evidence type="ECO:0000313" key="2">
    <source>
        <dbReference type="Proteomes" id="UP000760860"/>
    </source>
</evidence>
<evidence type="ECO:0000313" key="1">
    <source>
        <dbReference type="EMBL" id="KAG3201845.1"/>
    </source>
</evidence>
<dbReference type="AlphaFoldDB" id="A0A8T1GZQ8"/>
<organism evidence="1 2">
    <name type="scientific">Phytophthora cactorum</name>
    <dbReference type="NCBI Taxonomy" id="29920"/>
    <lineage>
        <taxon>Eukaryota</taxon>
        <taxon>Sar</taxon>
        <taxon>Stramenopiles</taxon>
        <taxon>Oomycota</taxon>
        <taxon>Peronosporomycetes</taxon>
        <taxon>Peronosporales</taxon>
        <taxon>Peronosporaceae</taxon>
        <taxon>Phytophthora</taxon>
    </lineage>
</organism>
<proteinExistence type="predicted"/>
<comment type="caution">
    <text evidence="1">The sequence shown here is derived from an EMBL/GenBank/DDBJ whole genome shotgun (WGS) entry which is preliminary data.</text>
</comment>
<gene>
    <name evidence="1" type="ORF">PC129_g23406</name>
</gene>
<dbReference type="Proteomes" id="UP000760860">
    <property type="component" value="Unassembled WGS sequence"/>
</dbReference>
<dbReference type="EMBL" id="RCMV01002643">
    <property type="protein sequence ID" value="KAG3201845.1"/>
    <property type="molecule type" value="Genomic_DNA"/>
</dbReference>
<accession>A0A8T1GZQ8</accession>
<reference evidence="1" key="1">
    <citation type="submission" date="2018-05" db="EMBL/GenBank/DDBJ databases">
        <title>Effector identification in a new, highly contiguous assembly of the strawberry crown rot pathogen Phytophthora cactorum.</title>
        <authorList>
            <person name="Armitage A.D."/>
            <person name="Nellist C.F."/>
            <person name="Bates H."/>
            <person name="Vickerstaff R.J."/>
            <person name="Harrison R.J."/>
        </authorList>
    </citation>
    <scope>NUCLEOTIDE SEQUENCE</scope>
    <source>
        <strain evidence="1">P421</strain>
    </source>
</reference>
<sequence>MHHLAQPHMNTKMPVFPWSLAGSPKAKSRLIDFQQSAGTGRLCKGAEVCPAGVTR</sequence>
<name>A0A8T1GZQ8_9STRA</name>
<protein>
    <submittedName>
        <fullName evidence="1">Uncharacterized protein</fullName>
    </submittedName>
</protein>